<feature type="transmembrane region" description="Helical" evidence="7">
    <location>
        <begin position="233"/>
        <end position="252"/>
    </location>
</feature>
<dbReference type="PANTHER" id="PTHR12640:SF0">
    <property type="entry name" value="DOLICHYL-DIPHOSPHOOLIGOSACCHARIDE--PROTEIN GLYCOSYLTRANSFERASE SUBUNIT 2"/>
    <property type="match status" value="1"/>
</dbReference>
<protein>
    <submittedName>
        <fullName evidence="10">Oligosaccharyltransferase subunit ribophorin II</fullName>
    </submittedName>
</protein>
<dbReference type="Proteomes" id="UP000663671">
    <property type="component" value="Chromosome 1"/>
</dbReference>
<gene>
    <name evidence="10" type="ORF">I7I51_01564</name>
</gene>
<keyword evidence="10" id="KW-0808">Transferase</keyword>
<keyword evidence="6 7" id="KW-0472">Membrane</keyword>
<dbReference type="GO" id="GO:0016740">
    <property type="term" value="F:transferase activity"/>
    <property type="evidence" value="ECO:0007669"/>
    <property type="project" value="UniProtKB-KW"/>
</dbReference>
<feature type="signal peptide" evidence="8">
    <location>
        <begin position="1"/>
        <end position="21"/>
    </location>
</feature>
<dbReference type="EMBL" id="CP069114">
    <property type="protein sequence ID" value="QSS64496.1"/>
    <property type="molecule type" value="Genomic_DNA"/>
</dbReference>
<evidence type="ECO:0000256" key="4">
    <source>
        <dbReference type="ARBA" id="ARBA00022824"/>
    </source>
</evidence>
<dbReference type="GO" id="GO:0008250">
    <property type="term" value="C:oligosaccharyltransferase complex"/>
    <property type="evidence" value="ECO:0007669"/>
    <property type="project" value="InterPro"/>
</dbReference>
<evidence type="ECO:0000313" key="10">
    <source>
        <dbReference type="EMBL" id="QSS64496.1"/>
    </source>
</evidence>
<sequence length="289" mass="31320">MQLRPLLRAGLLLSALPSSWAASSWGFDDGVVSIAQTGAGGGSGLKQKLSENKLLSKPVPFGESDILKLSLTTREGVAAKRAHQVFLLLKELDSGLDLSYPLSVRESGKANLELAQKDLPTQFLQSSQPIKANFVIASFGSTKGYESGVFQLDVIRDKAANEPLPSDPPRYGKREEIHHIFKADPKSPLFIITLMFIVAVLAGFPTLAGLFFYLGVNMNHLPVALKSSPISHIFFIGSIVGLEGIFFLYYTTWNLFQTLPVALAMGAVAFVSGSRALSEVQDRRLAGLR</sequence>
<evidence type="ECO:0000256" key="1">
    <source>
        <dbReference type="ARBA" id="ARBA00004477"/>
    </source>
</evidence>
<evidence type="ECO:0000256" key="3">
    <source>
        <dbReference type="ARBA" id="ARBA00022729"/>
    </source>
</evidence>
<dbReference type="VEuPathDB" id="FungiDB:I7I51_01564"/>
<evidence type="ECO:0000256" key="8">
    <source>
        <dbReference type="SAM" id="SignalP"/>
    </source>
</evidence>
<dbReference type="InterPro" id="IPR056790">
    <property type="entry name" value="Ribophorin_II_C"/>
</dbReference>
<dbReference type="UniPathway" id="UPA00378"/>
<dbReference type="GO" id="GO:0006487">
    <property type="term" value="P:protein N-linked glycosylation"/>
    <property type="evidence" value="ECO:0007669"/>
    <property type="project" value="TreeGrafter"/>
</dbReference>
<evidence type="ECO:0000259" key="9">
    <source>
        <dbReference type="Pfam" id="PF25147"/>
    </source>
</evidence>
<feature type="chain" id="PRO_5044343190" evidence="8">
    <location>
        <begin position="22"/>
        <end position="289"/>
    </location>
</feature>
<evidence type="ECO:0000313" key="11">
    <source>
        <dbReference type="Proteomes" id="UP000663671"/>
    </source>
</evidence>
<feature type="transmembrane region" description="Helical" evidence="7">
    <location>
        <begin position="258"/>
        <end position="277"/>
    </location>
</feature>
<name>A0A8A1MDC0_AJECA</name>
<dbReference type="OrthoDB" id="432292at2759"/>
<keyword evidence="4" id="KW-0256">Endoplasmic reticulum</keyword>
<keyword evidence="5 7" id="KW-1133">Transmembrane helix</keyword>
<dbReference type="AlphaFoldDB" id="A0A8A1MDC0"/>
<evidence type="ECO:0000256" key="7">
    <source>
        <dbReference type="SAM" id="Phobius"/>
    </source>
</evidence>
<feature type="domain" description="Ribophorin II C-terminal" evidence="9">
    <location>
        <begin position="181"/>
        <end position="284"/>
    </location>
</feature>
<reference evidence="10" key="1">
    <citation type="submission" date="2021-01" db="EMBL/GenBank/DDBJ databases">
        <title>Chromosome-level genome assembly of a human fungal pathogen reveals clustering of transcriptionally co-regulated genes.</title>
        <authorList>
            <person name="Voorhies M."/>
            <person name="Cohen S."/>
            <person name="Shea T.P."/>
            <person name="Petrus S."/>
            <person name="Munoz J.F."/>
            <person name="Poplawski S."/>
            <person name="Goldman W.E."/>
            <person name="Michael T."/>
            <person name="Cuomo C.A."/>
            <person name="Sil A."/>
            <person name="Beyhan S."/>
        </authorList>
    </citation>
    <scope>NUCLEOTIDE SEQUENCE</scope>
    <source>
        <strain evidence="10">WU24</strain>
    </source>
</reference>
<accession>A0A8A1MDC0</accession>
<organism evidence="10 11">
    <name type="scientific">Ajellomyces capsulatus</name>
    <name type="common">Darling's disease fungus</name>
    <name type="synonym">Histoplasma capsulatum</name>
    <dbReference type="NCBI Taxonomy" id="5037"/>
    <lineage>
        <taxon>Eukaryota</taxon>
        <taxon>Fungi</taxon>
        <taxon>Dikarya</taxon>
        <taxon>Ascomycota</taxon>
        <taxon>Pezizomycotina</taxon>
        <taxon>Eurotiomycetes</taxon>
        <taxon>Eurotiomycetidae</taxon>
        <taxon>Onygenales</taxon>
        <taxon>Ajellomycetaceae</taxon>
        <taxon>Histoplasma</taxon>
    </lineage>
</organism>
<evidence type="ECO:0000256" key="2">
    <source>
        <dbReference type="ARBA" id="ARBA00022692"/>
    </source>
</evidence>
<dbReference type="PANTHER" id="PTHR12640">
    <property type="entry name" value="RIBOPHORIN II"/>
    <property type="match status" value="1"/>
</dbReference>
<dbReference type="Pfam" id="PF25147">
    <property type="entry name" value="Ribophorin_II_C"/>
    <property type="match status" value="1"/>
</dbReference>
<proteinExistence type="predicted"/>
<evidence type="ECO:0000256" key="5">
    <source>
        <dbReference type="ARBA" id="ARBA00022989"/>
    </source>
</evidence>
<dbReference type="InterPro" id="IPR008814">
    <property type="entry name" value="Swp1"/>
</dbReference>
<comment type="subcellular location">
    <subcellularLocation>
        <location evidence="1">Endoplasmic reticulum membrane</location>
        <topology evidence="1">Multi-pass membrane protein</topology>
    </subcellularLocation>
</comment>
<evidence type="ECO:0000256" key="6">
    <source>
        <dbReference type="ARBA" id="ARBA00023136"/>
    </source>
</evidence>
<feature type="transmembrane region" description="Helical" evidence="7">
    <location>
        <begin position="189"/>
        <end position="213"/>
    </location>
</feature>
<keyword evidence="2 7" id="KW-0812">Transmembrane</keyword>
<keyword evidence="3 8" id="KW-0732">Signal</keyword>